<dbReference type="PANTHER" id="PTHR43861">
    <property type="entry name" value="TRANS-ACONITATE 2-METHYLTRANSFERASE-RELATED"/>
    <property type="match status" value="1"/>
</dbReference>
<dbReference type="InterPro" id="IPR029063">
    <property type="entry name" value="SAM-dependent_MTases_sf"/>
</dbReference>
<proteinExistence type="predicted"/>
<dbReference type="GO" id="GO:0032259">
    <property type="term" value="P:methylation"/>
    <property type="evidence" value="ECO:0007669"/>
    <property type="project" value="UniProtKB-KW"/>
</dbReference>
<keyword evidence="2" id="KW-1185">Reference proteome</keyword>
<gene>
    <name evidence="1" type="ordered locus">DICTH_0152</name>
</gene>
<dbReference type="eggNOG" id="COG2227">
    <property type="taxonomic scope" value="Bacteria"/>
</dbReference>
<sequence>MSKFYEEKNVEYFLRVRKDIIDLVKKLNLEEPLSILEIGAGGGNTLIELKRLGIAKEVVGVDIVRLVSSYQDDPLMDNFIVGNIEKFELPYPENYFDLIICADVLEHLYDPWNAVKKLYKYLKQNGYFIASIPNIGHFSVLKKIFMDKDFRYDNAGILDKTHIRFFCRKNIIDLFEANNLKVVKMISNFELNKRSKSNILNKISLGYLSDLLTVQYLVISQKYG</sequence>
<protein>
    <submittedName>
        <fullName evidence="1">O-antigen biosynthesis protein possible glycosyltransferase possible methyltransferase</fullName>
    </submittedName>
</protein>
<dbReference type="SUPFAM" id="SSF53335">
    <property type="entry name" value="S-adenosyl-L-methionine-dependent methyltransferases"/>
    <property type="match status" value="1"/>
</dbReference>
<accession>B5YBG9</accession>
<dbReference type="AlphaFoldDB" id="B5YBG9"/>
<dbReference type="GO" id="GO:0008168">
    <property type="term" value="F:methyltransferase activity"/>
    <property type="evidence" value="ECO:0007669"/>
    <property type="project" value="UniProtKB-KW"/>
</dbReference>
<keyword evidence="1" id="KW-0808">Transferase</keyword>
<dbReference type="PaxDb" id="309799-DICTH_0152"/>
<dbReference type="CDD" id="cd02440">
    <property type="entry name" value="AdoMet_MTases"/>
    <property type="match status" value="1"/>
</dbReference>
<dbReference type="STRING" id="309799.DICTH_0152"/>
<reference evidence="1 2" key="1">
    <citation type="journal article" date="2014" name="Genome Announc.">
        <title>Complete Genome Sequence of the Extreme Thermophile Dictyoglomus thermophilum H-6-12.</title>
        <authorList>
            <person name="Coil D.A."/>
            <person name="Badger J.H."/>
            <person name="Forberger H.C."/>
            <person name="Riggs F."/>
            <person name="Madupu R."/>
            <person name="Fedorova N."/>
            <person name="Ward N."/>
            <person name="Robb F.T."/>
            <person name="Eisen J.A."/>
        </authorList>
    </citation>
    <scope>NUCLEOTIDE SEQUENCE [LARGE SCALE GENOMIC DNA]</scope>
    <source>
        <strain evidence="2">ATCC 35947 / DSM 3960 / H-6-12</strain>
    </source>
</reference>
<dbReference type="KEGG" id="dth:DICTH_0152"/>
<dbReference type="Proteomes" id="UP000001733">
    <property type="component" value="Chromosome"/>
</dbReference>
<name>B5YBG9_DICT6</name>
<dbReference type="RefSeq" id="WP_012547418.1">
    <property type="nucleotide sequence ID" value="NC_011297.1"/>
</dbReference>
<dbReference type="Pfam" id="PF13489">
    <property type="entry name" value="Methyltransf_23"/>
    <property type="match status" value="1"/>
</dbReference>
<evidence type="ECO:0000313" key="2">
    <source>
        <dbReference type="Proteomes" id="UP000001733"/>
    </source>
</evidence>
<dbReference type="OrthoDB" id="9810247at2"/>
<organism evidence="1 2">
    <name type="scientific">Dictyoglomus thermophilum (strain ATCC 35947 / DSM 3960 / H-6-12)</name>
    <dbReference type="NCBI Taxonomy" id="309799"/>
    <lineage>
        <taxon>Bacteria</taxon>
        <taxon>Pseudomonadati</taxon>
        <taxon>Dictyoglomota</taxon>
        <taxon>Dictyoglomia</taxon>
        <taxon>Dictyoglomales</taxon>
        <taxon>Dictyoglomaceae</taxon>
        <taxon>Dictyoglomus</taxon>
    </lineage>
</organism>
<dbReference type="Gene3D" id="3.40.50.150">
    <property type="entry name" value="Vaccinia Virus protein VP39"/>
    <property type="match status" value="1"/>
</dbReference>
<dbReference type="HOGENOM" id="CLU_088541_0_0_0"/>
<dbReference type="EMBL" id="CP001146">
    <property type="protein sequence ID" value="ACI18786.1"/>
    <property type="molecule type" value="Genomic_DNA"/>
</dbReference>
<evidence type="ECO:0000313" key="1">
    <source>
        <dbReference type="EMBL" id="ACI18786.1"/>
    </source>
</evidence>
<keyword evidence="1" id="KW-0489">Methyltransferase</keyword>